<dbReference type="InterPro" id="IPR006026">
    <property type="entry name" value="Peptidase_Metallo"/>
</dbReference>
<protein>
    <recommendedName>
        <fullName evidence="6">Peptidase metallopeptidase domain-containing protein</fullName>
    </recommendedName>
</protein>
<comment type="subcellular location">
    <subcellularLocation>
        <location evidence="2">Secreted</location>
    </subcellularLocation>
</comment>
<dbReference type="AlphaFoldDB" id="A0A918URQ4"/>
<name>A0A918URQ4_9CAUL</name>
<evidence type="ECO:0000256" key="1">
    <source>
        <dbReference type="ARBA" id="ARBA00001913"/>
    </source>
</evidence>
<dbReference type="RefSeq" id="WP_189485612.1">
    <property type="nucleotide sequence ID" value="NZ_BMZB01000001.1"/>
</dbReference>
<dbReference type="InterPro" id="IPR011049">
    <property type="entry name" value="Serralysin-like_metalloprot_C"/>
</dbReference>
<evidence type="ECO:0000313" key="8">
    <source>
        <dbReference type="Proteomes" id="UP000662572"/>
    </source>
</evidence>
<dbReference type="PRINTS" id="PR00313">
    <property type="entry name" value="CABNDNGRPT"/>
</dbReference>
<feature type="domain" description="Peptidase metallopeptidase" evidence="6">
    <location>
        <begin position="62"/>
        <end position="242"/>
    </location>
</feature>
<comment type="similarity">
    <text evidence="3">Belongs to the peptidase M10B family.</text>
</comment>
<dbReference type="GO" id="GO:0008270">
    <property type="term" value="F:zinc ion binding"/>
    <property type="evidence" value="ECO:0007669"/>
    <property type="project" value="InterPro"/>
</dbReference>
<dbReference type="InterPro" id="IPR024079">
    <property type="entry name" value="MetalloPept_cat_dom_sf"/>
</dbReference>
<evidence type="ECO:0000256" key="4">
    <source>
        <dbReference type="ARBA" id="ARBA00022525"/>
    </source>
</evidence>
<dbReference type="GO" id="GO:0005509">
    <property type="term" value="F:calcium ion binding"/>
    <property type="evidence" value="ECO:0007669"/>
    <property type="project" value="InterPro"/>
</dbReference>
<evidence type="ECO:0000256" key="3">
    <source>
        <dbReference type="ARBA" id="ARBA00009490"/>
    </source>
</evidence>
<dbReference type="CDD" id="cd04277">
    <property type="entry name" value="ZnMc_serralysin_like"/>
    <property type="match status" value="1"/>
</dbReference>
<dbReference type="PROSITE" id="PS00330">
    <property type="entry name" value="HEMOLYSIN_CALCIUM"/>
    <property type="match status" value="2"/>
</dbReference>
<dbReference type="InterPro" id="IPR001343">
    <property type="entry name" value="Hemolysn_Ca-bd"/>
</dbReference>
<organism evidence="7 8">
    <name type="scientific">Asticcacaulis endophyticus</name>
    <dbReference type="NCBI Taxonomy" id="1395890"/>
    <lineage>
        <taxon>Bacteria</taxon>
        <taxon>Pseudomonadati</taxon>
        <taxon>Pseudomonadota</taxon>
        <taxon>Alphaproteobacteria</taxon>
        <taxon>Caulobacterales</taxon>
        <taxon>Caulobacteraceae</taxon>
        <taxon>Asticcacaulis</taxon>
    </lineage>
</organism>
<evidence type="ECO:0000313" key="7">
    <source>
        <dbReference type="EMBL" id="GGZ28903.1"/>
    </source>
</evidence>
<dbReference type="Proteomes" id="UP000662572">
    <property type="component" value="Unassembled WGS sequence"/>
</dbReference>
<dbReference type="SUPFAM" id="SSF55486">
    <property type="entry name" value="Metalloproteases ('zincins'), catalytic domain"/>
    <property type="match status" value="1"/>
</dbReference>
<comment type="caution">
    <text evidence="7">The sequence shown here is derived from an EMBL/GenBank/DDBJ whole genome shotgun (WGS) entry which is preliminary data.</text>
</comment>
<dbReference type="InterPro" id="IPR013858">
    <property type="entry name" value="Peptidase_M10B_C"/>
</dbReference>
<dbReference type="Pfam" id="PF00353">
    <property type="entry name" value="HemolysinCabind"/>
    <property type="match status" value="4"/>
</dbReference>
<proteinExistence type="inferred from homology"/>
<comment type="cofactor">
    <cofactor evidence="1">
        <name>Ca(2+)</name>
        <dbReference type="ChEBI" id="CHEBI:29108"/>
    </cofactor>
</comment>
<dbReference type="Gene3D" id="3.40.390.10">
    <property type="entry name" value="Collagenase (Catalytic Domain)"/>
    <property type="match status" value="1"/>
</dbReference>
<keyword evidence="8" id="KW-1185">Reference proteome</keyword>
<keyword evidence="4" id="KW-0964">Secreted</keyword>
<dbReference type="EMBL" id="BMZB01000001">
    <property type="protein sequence ID" value="GGZ28903.1"/>
    <property type="molecule type" value="Genomic_DNA"/>
</dbReference>
<evidence type="ECO:0000256" key="2">
    <source>
        <dbReference type="ARBA" id="ARBA00004613"/>
    </source>
</evidence>
<dbReference type="Gene3D" id="2.150.10.10">
    <property type="entry name" value="Serralysin-like metalloprotease, C-terminal"/>
    <property type="match status" value="3"/>
</dbReference>
<dbReference type="SUPFAM" id="SSF51120">
    <property type="entry name" value="beta-Roll"/>
    <property type="match status" value="2"/>
</dbReference>
<dbReference type="InterPro" id="IPR050557">
    <property type="entry name" value="RTX_toxin/Mannuronan_C5-epim"/>
</dbReference>
<reference evidence="7" key="2">
    <citation type="submission" date="2020-09" db="EMBL/GenBank/DDBJ databases">
        <authorList>
            <person name="Sun Q."/>
            <person name="Kim S."/>
        </authorList>
    </citation>
    <scope>NUCLEOTIDE SEQUENCE</scope>
    <source>
        <strain evidence="7">KCTC 32296</strain>
    </source>
</reference>
<reference evidence="7" key="1">
    <citation type="journal article" date="2014" name="Int. J. Syst. Evol. Microbiol.">
        <title>Complete genome sequence of Corynebacterium casei LMG S-19264T (=DSM 44701T), isolated from a smear-ripened cheese.</title>
        <authorList>
            <consortium name="US DOE Joint Genome Institute (JGI-PGF)"/>
            <person name="Walter F."/>
            <person name="Albersmeier A."/>
            <person name="Kalinowski J."/>
            <person name="Ruckert C."/>
        </authorList>
    </citation>
    <scope>NUCLEOTIDE SEQUENCE</scope>
    <source>
        <strain evidence="7">KCTC 32296</strain>
    </source>
</reference>
<keyword evidence="5" id="KW-0677">Repeat</keyword>
<dbReference type="Pfam" id="PF08548">
    <property type="entry name" value="Peptidase_M10_C"/>
    <property type="match status" value="1"/>
</dbReference>
<dbReference type="GO" id="GO:0006508">
    <property type="term" value="P:proteolysis"/>
    <property type="evidence" value="ECO:0007669"/>
    <property type="project" value="InterPro"/>
</dbReference>
<dbReference type="PANTHER" id="PTHR38340:SF1">
    <property type="entry name" value="S-LAYER PROTEIN"/>
    <property type="match status" value="1"/>
</dbReference>
<dbReference type="InterPro" id="IPR018511">
    <property type="entry name" value="Hemolysin-typ_Ca-bd_CS"/>
</dbReference>
<gene>
    <name evidence="7" type="ORF">GCM10011273_13500</name>
</gene>
<dbReference type="InterPro" id="IPR034033">
    <property type="entry name" value="Serralysin-like"/>
</dbReference>
<evidence type="ECO:0000259" key="6">
    <source>
        <dbReference type="SMART" id="SM00235"/>
    </source>
</evidence>
<dbReference type="PANTHER" id="PTHR38340">
    <property type="entry name" value="S-LAYER PROTEIN"/>
    <property type="match status" value="1"/>
</dbReference>
<evidence type="ECO:0000256" key="5">
    <source>
        <dbReference type="ARBA" id="ARBA00022737"/>
    </source>
</evidence>
<dbReference type="SMART" id="SM00235">
    <property type="entry name" value="ZnMc"/>
    <property type="match status" value="1"/>
</dbReference>
<dbReference type="GO" id="GO:0005615">
    <property type="term" value="C:extracellular space"/>
    <property type="evidence" value="ECO:0007669"/>
    <property type="project" value="InterPro"/>
</dbReference>
<dbReference type="GO" id="GO:0008237">
    <property type="term" value="F:metallopeptidase activity"/>
    <property type="evidence" value="ECO:0007669"/>
    <property type="project" value="InterPro"/>
</dbReference>
<sequence>MFTSASAALESSSFVYSQIDPNYVRGNTGPNTKPSFTVDEAAAQLIRGGWALNGYNVSGQAATITYGYRATSGTMPNDTGGFSVFNEAQILATELVLQAWADVANLTFVRAGSGTSGGAAYSDSASLLFGNYSTGMDGAAGFAQSSYSTWGSQVTVNAGVWINSTSYGNGTPAVLNYAFQTLTHEVGHILGLSHPGNYSATGGETLSYSAHAPYYEDSRQYTAMSYWDESNTGADFQNYSASAPLLDDIAAAQSRYGANMSTRTGDTVYGFASNAGLPWFSATSASSALIFCAWDAGGTDTFNFSGYTSACLIDLRAEHFSSVGALIGNVSIARGATIENAIGGSGNDTLYGNSVANFLYGQDGRDLVYAGGGNDTLILGHNDDTAYSEDGDDTLFGEYGHDFLAGGFGNDTLYGQVGNDTLFGEGGQDTLIAGTGNDTLYGQDAMDVLFGETGNDFLAGGTGEDRLYGQENEDTLFGEWGADILDGGNGGDFLIGGLEADYLTGGAGGDIFYFDTRTTAADFVFDFDRAQGDRLALSASAFGVPAGFQLTQGVGFLTGAGVTPTATTATVYFDTATRALWFDIDGNGASSASVVAFLLNTPTLQAGDIMFI</sequence>
<accession>A0A918URQ4</accession>